<dbReference type="EMBL" id="QEAM01000001">
    <property type="protein sequence ID" value="TPX51813.1"/>
    <property type="molecule type" value="Genomic_DNA"/>
</dbReference>
<comment type="caution">
    <text evidence="2">The sequence shown here is derived from an EMBL/GenBank/DDBJ whole genome shotgun (WGS) entry which is preliminary data.</text>
</comment>
<keyword evidence="1" id="KW-0472">Membrane</keyword>
<name>A0A507DJL8_9FUNG</name>
<evidence type="ECO:0000256" key="1">
    <source>
        <dbReference type="SAM" id="Phobius"/>
    </source>
</evidence>
<reference evidence="2 3" key="1">
    <citation type="journal article" date="2019" name="Sci. Rep.">
        <title>Comparative genomics of chytrid fungi reveal insights into the obligate biotrophic and pathogenic lifestyle of Synchytrium endobioticum.</title>
        <authorList>
            <person name="van de Vossenberg B.T.L.H."/>
            <person name="Warris S."/>
            <person name="Nguyen H.D.T."/>
            <person name="van Gent-Pelzer M.P.E."/>
            <person name="Joly D.L."/>
            <person name="van de Geest H.C."/>
            <person name="Bonants P.J.M."/>
            <person name="Smith D.S."/>
            <person name="Levesque C.A."/>
            <person name="van der Lee T.A.J."/>
        </authorList>
    </citation>
    <scope>NUCLEOTIDE SEQUENCE [LARGE SCALE GENOMIC DNA]</scope>
    <source>
        <strain evidence="2 3">LEV6574</strain>
    </source>
</reference>
<protein>
    <submittedName>
        <fullName evidence="2">Uncharacterized protein</fullName>
    </submittedName>
</protein>
<keyword evidence="1" id="KW-0812">Transmembrane</keyword>
<sequence length="254" mass="27754">MADLIQKELDEIEGLEAQIKADLGLDQLDAGNQLDAQIQDEEAEVQNLLGNVLGNLKLVKRGLDDDEWEDLLAGWSDICDEDGNCVSLDLCIEDGDCYEEEDDLIMPEDRSPNSQRRLLVPRNFADIEGAVGGEVYAESARKLRRRDNAGVDALAAYHNTPALLRRDASFKHTMIARDLDSMLAVPPLVGRDVNSMMAIEALSGMSNTCVATVGALSALIGMLLVVAAILFAKLKQNRTEHTGRDTEKLIYGGL</sequence>
<evidence type="ECO:0000313" key="2">
    <source>
        <dbReference type="EMBL" id="TPX51813.1"/>
    </source>
</evidence>
<dbReference type="AlphaFoldDB" id="A0A507DJL8"/>
<gene>
    <name evidence="2" type="ORF">SeLEV6574_g00038</name>
</gene>
<dbReference type="VEuPathDB" id="FungiDB:SeMB42_g00537"/>
<proteinExistence type="predicted"/>
<feature type="transmembrane region" description="Helical" evidence="1">
    <location>
        <begin position="210"/>
        <end position="232"/>
    </location>
</feature>
<keyword evidence="1" id="KW-1133">Transmembrane helix</keyword>
<organism evidence="2 3">
    <name type="scientific">Synchytrium endobioticum</name>
    <dbReference type="NCBI Taxonomy" id="286115"/>
    <lineage>
        <taxon>Eukaryota</taxon>
        <taxon>Fungi</taxon>
        <taxon>Fungi incertae sedis</taxon>
        <taxon>Chytridiomycota</taxon>
        <taxon>Chytridiomycota incertae sedis</taxon>
        <taxon>Chytridiomycetes</taxon>
        <taxon>Synchytriales</taxon>
        <taxon>Synchytriaceae</taxon>
        <taxon>Synchytrium</taxon>
    </lineage>
</organism>
<accession>A0A507DJL8</accession>
<evidence type="ECO:0000313" key="3">
    <source>
        <dbReference type="Proteomes" id="UP000320475"/>
    </source>
</evidence>
<dbReference type="Proteomes" id="UP000320475">
    <property type="component" value="Unassembled WGS sequence"/>
</dbReference>